<dbReference type="PANTHER" id="PTHR38439">
    <property type="entry name" value="AURACYANIN-B"/>
    <property type="match status" value="1"/>
</dbReference>
<feature type="domain" description="Blue (type 1) copper" evidence="6">
    <location>
        <begin position="51"/>
        <end position="157"/>
    </location>
</feature>
<feature type="chain" id="PRO_5044465263" evidence="5">
    <location>
        <begin position="24"/>
        <end position="162"/>
    </location>
</feature>
<proteinExistence type="predicted"/>
<dbReference type="GO" id="GO:0042597">
    <property type="term" value="C:periplasmic space"/>
    <property type="evidence" value="ECO:0007669"/>
    <property type="project" value="UniProtKB-SubCell"/>
</dbReference>
<accession>A0A9Q2CCE1</accession>
<evidence type="ECO:0000256" key="2">
    <source>
        <dbReference type="ARBA" id="ARBA00022723"/>
    </source>
</evidence>
<evidence type="ECO:0000313" key="7">
    <source>
        <dbReference type="EMBL" id="MBX3888989.1"/>
    </source>
</evidence>
<dbReference type="InterPro" id="IPR008972">
    <property type="entry name" value="Cupredoxin"/>
</dbReference>
<dbReference type="GO" id="GO:0005507">
    <property type="term" value="F:copper ion binding"/>
    <property type="evidence" value="ECO:0007669"/>
    <property type="project" value="InterPro"/>
</dbReference>
<gene>
    <name evidence="7" type="ORF">DEE74_03805</name>
</gene>
<dbReference type="GO" id="GO:0009055">
    <property type="term" value="F:electron transfer activity"/>
    <property type="evidence" value="ECO:0007669"/>
    <property type="project" value="InterPro"/>
</dbReference>
<dbReference type="Proteomes" id="UP001199322">
    <property type="component" value="Unassembled WGS sequence"/>
</dbReference>
<keyword evidence="2" id="KW-0479">Metal-binding</keyword>
<dbReference type="AlphaFoldDB" id="A0A9Q2CCE1"/>
<keyword evidence="3" id="KW-0574">Periplasm</keyword>
<feature type="signal peptide" evidence="5">
    <location>
        <begin position="1"/>
        <end position="23"/>
    </location>
</feature>
<dbReference type="PANTHER" id="PTHR38439:SF3">
    <property type="entry name" value="COPPER-RESISTANT CUPROPROTEIN COPI"/>
    <property type="match status" value="1"/>
</dbReference>
<dbReference type="Pfam" id="PF00127">
    <property type="entry name" value="Copper-bind"/>
    <property type="match status" value="1"/>
</dbReference>
<evidence type="ECO:0000259" key="6">
    <source>
        <dbReference type="Pfam" id="PF00127"/>
    </source>
</evidence>
<dbReference type="SUPFAM" id="SSF49503">
    <property type="entry name" value="Cupredoxins"/>
    <property type="match status" value="1"/>
</dbReference>
<dbReference type="Gene3D" id="2.60.40.420">
    <property type="entry name" value="Cupredoxins - blue copper proteins"/>
    <property type="match status" value="1"/>
</dbReference>
<name>A0A9Q2CCE1_RALPI</name>
<protein>
    <submittedName>
        <fullName evidence="7">Cupredoxin family protein</fullName>
    </submittedName>
</protein>
<dbReference type="CDD" id="cd04211">
    <property type="entry name" value="Cupredoxin_like_2"/>
    <property type="match status" value="1"/>
</dbReference>
<evidence type="ECO:0000256" key="4">
    <source>
        <dbReference type="ARBA" id="ARBA00023008"/>
    </source>
</evidence>
<evidence type="ECO:0000256" key="3">
    <source>
        <dbReference type="ARBA" id="ARBA00022764"/>
    </source>
</evidence>
<reference evidence="7" key="1">
    <citation type="submission" date="2018-06" db="EMBL/GenBank/DDBJ databases">
        <authorList>
            <person name="O'Rourke A."/>
        </authorList>
    </citation>
    <scope>NUCLEOTIDE SEQUENCE</scope>
    <source>
        <strain evidence="7">132550021-3</strain>
    </source>
</reference>
<keyword evidence="5" id="KW-0732">Signal</keyword>
<evidence type="ECO:0000256" key="1">
    <source>
        <dbReference type="ARBA" id="ARBA00004418"/>
    </source>
</evidence>
<dbReference type="InterPro" id="IPR000923">
    <property type="entry name" value="BlueCu_1"/>
</dbReference>
<sequence length="162" mass="17513">MQRNLIRSTFLAALMSIAAIVNASGNHAGGHDHGNAAIGEPGDAARITRTVHVDMTDTMRFTPAQITVQRGDTIRFEVINSGQVRHEMTLGTPADLVAHAEQMRKHPGMEHADANTVTVDPGQRGEIVWHFTRTGPVEFACLQPGHFEAGMRGAVQVRGNKS</sequence>
<comment type="caution">
    <text evidence="7">The sequence shown here is derived from an EMBL/GenBank/DDBJ whole genome shotgun (WGS) entry which is preliminary data.</text>
</comment>
<evidence type="ECO:0000256" key="5">
    <source>
        <dbReference type="SAM" id="SignalP"/>
    </source>
</evidence>
<dbReference type="EMBL" id="QGBI01000003">
    <property type="protein sequence ID" value="MBX3888989.1"/>
    <property type="molecule type" value="Genomic_DNA"/>
</dbReference>
<dbReference type="InterPro" id="IPR050845">
    <property type="entry name" value="Cu-binding_ET"/>
</dbReference>
<keyword evidence="4" id="KW-0186">Copper</keyword>
<comment type="subcellular location">
    <subcellularLocation>
        <location evidence="1">Periplasm</location>
    </subcellularLocation>
</comment>
<evidence type="ECO:0000313" key="8">
    <source>
        <dbReference type="Proteomes" id="UP001199322"/>
    </source>
</evidence>
<dbReference type="RefSeq" id="WP_116576684.1">
    <property type="nucleotide sequence ID" value="NZ_JACBXL010000001.1"/>
</dbReference>
<organism evidence="7 8">
    <name type="scientific">Ralstonia pickettii</name>
    <name type="common">Burkholderia pickettii</name>
    <dbReference type="NCBI Taxonomy" id="329"/>
    <lineage>
        <taxon>Bacteria</taxon>
        <taxon>Pseudomonadati</taxon>
        <taxon>Pseudomonadota</taxon>
        <taxon>Betaproteobacteria</taxon>
        <taxon>Burkholderiales</taxon>
        <taxon>Burkholderiaceae</taxon>
        <taxon>Ralstonia</taxon>
    </lineage>
</organism>